<evidence type="ECO:0000313" key="19">
    <source>
        <dbReference type="EMBL" id="AGH98345.1"/>
    </source>
</evidence>
<evidence type="ECO:0000256" key="4">
    <source>
        <dbReference type="ARBA" id="ARBA00022763"/>
    </source>
</evidence>
<dbReference type="Pfam" id="PF00270">
    <property type="entry name" value="DEAD"/>
    <property type="match status" value="1"/>
</dbReference>
<dbReference type="STRING" id="349215.A11S_1539"/>
<dbReference type="Gene3D" id="2.40.50.140">
    <property type="entry name" value="Nucleic acid-binding proteins"/>
    <property type="match status" value="1"/>
</dbReference>
<dbReference type="Pfam" id="PF00271">
    <property type="entry name" value="Helicase_C"/>
    <property type="match status" value="1"/>
</dbReference>
<keyword evidence="4 15" id="KW-0227">DNA damage</keyword>
<comment type="catalytic activity">
    <reaction evidence="14 15">
        <text>ATP + H2O = ADP + phosphate + H(+)</text>
        <dbReference type="Rhea" id="RHEA:13065"/>
        <dbReference type="ChEBI" id="CHEBI:15377"/>
        <dbReference type="ChEBI" id="CHEBI:15378"/>
        <dbReference type="ChEBI" id="CHEBI:30616"/>
        <dbReference type="ChEBI" id="CHEBI:43474"/>
        <dbReference type="ChEBI" id="CHEBI:456216"/>
        <dbReference type="EC" id="5.6.2.4"/>
    </reaction>
</comment>
<keyword evidence="5 15" id="KW-0378">Hydrolase</keyword>
<organism evidence="19 20">
    <name type="scientific">Micavibrio aeruginosavorus EPB</name>
    <dbReference type="NCBI Taxonomy" id="349215"/>
    <lineage>
        <taxon>Bacteria</taxon>
        <taxon>Pseudomonadati</taxon>
        <taxon>Bdellovibrionota</taxon>
        <taxon>Bdellovibrionia</taxon>
        <taxon>Bdellovibrionales</taxon>
        <taxon>Pseudobdellovibrionaceae</taxon>
        <taxon>Micavibrio</taxon>
    </lineage>
</organism>
<keyword evidence="10 15" id="KW-0234">DNA repair</keyword>
<dbReference type="NCBIfam" id="TIGR00643">
    <property type="entry name" value="recG"/>
    <property type="match status" value="1"/>
</dbReference>
<dbReference type="NCBIfam" id="NF008164">
    <property type="entry name" value="PRK10917.1-2"/>
    <property type="match status" value="1"/>
</dbReference>
<feature type="domain" description="Helicase C-terminal" evidence="18">
    <location>
        <begin position="481"/>
        <end position="645"/>
    </location>
</feature>
<dbReference type="CDD" id="cd17992">
    <property type="entry name" value="DEXHc_RecG"/>
    <property type="match status" value="1"/>
</dbReference>
<dbReference type="NCBIfam" id="NF008165">
    <property type="entry name" value="PRK10917.1-3"/>
    <property type="match status" value="1"/>
</dbReference>
<dbReference type="PANTHER" id="PTHR47964">
    <property type="entry name" value="ATP-DEPENDENT DNA HELICASE HOMOLOG RECG, CHLOROPLASTIC"/>
    <property type="match status" value="1"/>
</dbReference>
<feature type="domain" description="Helicase ATP-binding" evidence="17">
    <location>
        <begin position="301"/>
        <end position="462"/>
    </location>
</feature>
<dbReference type="PATRIC" id="fig|349215.9.peg.1486"/>
<keyword evidence="9 15" id="KW-0233">DNA recombination</keyword>
<dbReference type="InterPro" id="IPR004609">
    <property type="entry name" value="ATP-dep_DNA_helicase_RecG"/>
</dbReference>
<dbReference type="SUPFAM" id="SSF52540">
    <property type="entry name" value="P-loop containing nucleoside triphosphate hydrolases"/>
    <property type="match status" value="2"/>
</dbReference>
<comment type="similarity">
    <text evidence="1 15">Belongs to the helicase family. RecG subfamily.</text>
</comment>
<dbReference type="GO" id="GO:0043138">
    <property type="term" value="F:3'-5' DNA helicase activity"/>
    <property type="evidence" value="ECO:0007669"/>
    <property type="project" value="UniProtKB-EC"/>
</dbReference>
<evidence type="ECO:0000259" key="17">
    <source>
        <dbReference type="PROSITE" id="PS51192"/>
    </source>
</evidence>
<dbReference type="GO" id="GO:0005524">
    <property type="term" value="F:ATP binding"/>
    <property type="evidence" value="ECO:0007669"/>
    <property type="project" value="UniProtKB-KW"/>
</dbReference>
<evidence type="ECO:0000259" key="18">
    <source>
        <dbReference type="PROSITE" id="PS51194"/>
    </source>
</evidence>
<sequence length="714" mass="78279">MTNNSSQPEHAEAAPPPKSIGRPFALDPLFRPLTVLSGIGPRNGKLLEKLVGGPKILDLLWHKPIDFIDRRYAPTLAEALPGKTATLTLRVEKHTPNTRRNLPYRVRCTDDTGSIDLVFFNAHKDYIEKNMPLGATIIASGKVEAYQGQLQMVHPDALGALEDKDAIATIEPIYALTAGVTNKAVRKAIHSALPAVPQLPEWQDAAYFARQHWPAWDESVRVLHNPPGENGLSPLHPARARLAYDELLANQLALSLVRYRQRKVNGRAYNTNGPHRARVLAAVPFELTGAQKQALTEIDADMGSDERMLRLLQGDVGSGKTVVAALSMMNAIDAGAQAALMAPTEILARQHAQSLKPWLDAAGVRFVILTGRDKGKARDLLLQQIASGAAQVVIGTHALFQDDVIFSDLGLAVIDEQHRFGVHQRLQLASKGKGVDTLVMTATPIPRTLTLTAYGDMDVSRLNEKPPGRKPVDTRLMSQDKLDEMIDGVARQIATGARVYWVCPLVEESEVMDLAAAEERFDILQARFGDRVGLVHGRLKPQEKDDVMEKFARGDLSILVATTVIEVGVNVPEATIMIIEHAERFGLAQLHQLRGRVGRGGDKSFCFLLYSGPLSDNGKARLATMRDTEDGFLIAEKDLELRGSGDILGTKQSGLPTFRLADLSAHAELLATARDDARLIIDKDPDLKGPRGNALRHLLYLFERDQAIQYLRSG</sequence>
<dbReference type="InterPro" id="IPR045562">
    <property type="entry name" value="RecG_dom3_C"/>
</dbReference>
<name>M4VIN0_9BACT</name>
<dbReference type="Pfam" id="PF19833">
    <property type="entry name" value="RecG_dom3_C"/>
    <property type="match status" value="1"/>
</dbReference>
<dbReference type="Pfam" id="PF17191">
    <property type="entry name" value="RecG_wedge"/>
    <property type="match status" value="1"/>
</dbReference>
<dbReference type="GO" id="GO:0016887">
    <property type="term" value="F:ATP hydrolysis activity"/>
    <property type="evidence" value="ECO:0007669"/>
    <property type="project" value="RHEA"/>
</dbReference>
<dbReference type="PANTHER" id="PTHR47964:SF1">
    <property type="entry name" value="ATP-DEPENDENT DNA HELICASE HOMOLOG RECG, CHLOROPLASTIC"/>
    <property type="match status" value="1"/>
</dbReference>
<evidence type="ECO:0000256" key="8">
    <source>
        <dbReference type="ARBA" id="ARBA00023125"/>
    </source>
</evidence>
<evidence type="ECO:0000256" key="5">
    <source>
        <dbReference type="ARBA" id="ARBA00022801"/>
    </source>
</evidence>
<dbReference type="AlphaFoldDB" id="M4VIN0"/>
<dbReference type="SUPFAM" id="SSF50249">
    <property type="entry name" value="Nucleic acid-binding proteins"/>
    <property type="match status" value="1"/>
</dbReference>
<dbReference type="GO" id="GO:0006310">
    <property type="term" value="P:DNA recombination"/>
    <property type="evidence" value="ECO:0007669"/>
    <property type="project" value="UniProtKB-UniRule"/>
</dbReference>
<evidence type="ECO:0000256" key="1">
    <source>
        <dbReference type="ARBA" id="ARBA00007504"/>
    </source>
</evidence>
<dbReference type="Proteomes" id="UP000011932">
    <property type="component" value="Chromosome"/>
</dbReference>
<dbReference type="PROSITE" id="PS51192">
    <property type="entry name" value="HELICASE_ATP_BIND_1"/>
    <property type="match status" value="1"/>
</dbReference>
<comment type="catalytic activity">
    <reaction evidence="12 15">
        <text>Couples ATP hydrolysis with the unwinding of duplex DNA by translocating in the 3'-5' direction.</text>
        <dbReference type="EC" id="5.6.2.4"/>
    </reaction>
</comment>
<dbReference type="PROSITE" id="PS51194">
    <property type="entry name" value="HELICASE_CTER"/>
    <property type="match status" value="1"/>
</dbReference>
<evidence type="ECO:0000256" key="3">
    <source>
        <dbReference type="ARBA" id="ARBA00022741"/>
    </source>
</evidence>
<keyword evidence="11" id="KW-0413">Isomerase</keyword>
<evidence type="ECO:0000256" key="9">
    <source>
        <dbReference type="ARBA" id="ARBA00023172"/>
    </source>
</evidence>
<dbReference type="EC" id="5.6.2.4" evidence="13 15"/>
<dbReference type="HOGENOM" id="CLU_005122_7_1_5"/>
<evidence type="ECO:0000256" key="13">
    <source>
        <dbReference type="ARBA" id="ARBA00034808"/>
    </source>
</evidence>
<dbReference type="InterPro" id="IPR033454">
    <property type="entry name" value="RecG_wedge"/>
</dbReference>
<evidence type="ECO:0000256" key="2">
    <source>
        <dbReference type="ARBA" id="ARBA00017846"/>
    </source>
</evidence>
<dbReference type="CDD" id="cd04488">
    <property type="entry name" value="RecG_wedge_OBF"/>
    <property type="match status" value="1"/>
</dbReference>
<dbReference type="EMBL" id="CP003538">
    <property type="protein sequence ID" value="AGH98345.1"/>
    <property type="molecule type" value="Genomic_DNA"/>
</dbReference>
<dbReference type="GO" id="GO:0006281">
    <property type="term" value="P:DNA repair"/>
    <property type="evidence" value="ECO:0007669"/>
    <property type="project" value="UniProtKB-UniRule"/>
</dbReference>
<evidence type="ECO:0000256" key="15">
    <source>
        <dbReference type="RuleBase" id="RU363016"/>
    </source>
</evidence>
<evidence type="ECO:0000256" key="11">
    <source>
        <dbReference type="ARBA" id="ARBA00023235"/>
    </source>
</evidence>
<dbReference type="InterPro" id="IPR027417">
    <property type="entry name" value="P-loop_NTPase"/>
</dbReference>
<comment type="function">
    <text evidence="15">Plays a critical role in recombination and DNA repair. Helps process Holliday junction intermediates to mature products by catalyzing branch migration. Has replication fork regression activity, unwinds stalled or blocked replication forks to make a HJ that can be resolved. Has a DNA unwinding activity characteristic of a DNA helicase with 3'-5' polarity.</text>
</comment>
<keyword evidence="6 15" id="KW-0347">Helicase</keyword>
<dbReference type="SMART" id="SM00487">
    <property type="entry name" value="DEXDc"/>
    <property type="match status" value="1"/>
</dbReference>
<dbReference type="KEGG" id="man:A11S_1539"/>
<evidence type="ECO:0000256" key="12">
    <source>
        <dbReference type="ARBA" id="ARBA00034617"/>
    </source>
</evidence>
<dbReference type="InterPro" id="IPR014001">
    <property type="entry name" value="Helicase_ATP-bd"/>
</dbReference>
<accession>M4VIN0</accession>
<dbReference type="SMART" id="SM00490">
    <property type="entry name" value="HELICc"/>
    <property type="match status" value="1"/>
</dbReference>
<reference evidence="19 20" key="1">
    <citation type="journal article" date="2013" name="ISME J.">
        <title>By their genes ye shall know them: genomic signatures of predatory bacteria.</title>
        <authorList>
            <person name="Pasternak Z."/>
            <person name="Pietrokovski S."/>
            <person name="Rotem O."/>
            <person name="Gophna U."/>
            <person name="Lurie-Weinberger M.N."/>
            <person name="Jurkevitch E."/>
        </authorList>
    </citation>
    <scope>NUCLEOTIDE SEQUENCE [LARGE SCALE GENOMIC DNA]</scope>
    <source>
        <strain evidence="19">EPB</strain>
    </source>
</reference>
<keyword evidence="8" id="KW-0238">DNA-binding</keyword>
<feature type="region of interest" description="Disordered" evidence="16">
    <location>
        <begin position="1"/>
        <end position="20"/>
    </location>
</feature>
<evidence type="ECO:0000256" key="6">
    <source>
        <dbReference type="ARBA" id="ARBA00022806"/>
    </source>
</evidence>
<dbReference type="InterPro" id="IPR012340">
    <property type="entry name" value="NA-bd_OB-fold"/>
</dbReference>
<evidence type="ECO:0000256" key="10">
    <source>
        <dbReference type="ARBA" id="ARBA00023204"/>
    </source>
</evidence>
<dbReference type="InterPro" id="IPR047112">
    <property type="entry name" value="RecG/Mfd"/>
</dbReference>
<keyword evidence="7 15" id="KW-0067">ATP-binding</keyword>
<dbReference type="RefSeq" id="WP_015467878.1">
    <property type="nucleotide sequence ID" value="NC_020812.1"/>
</dbReference>
<evidence type="ECO:0000313" key="20">
    <source>
        <dbReference type="Proteomes" id="UP000011932"/>
    </source>
</evidence>
<evidence type="ECO:0000256" key="7">
    <source>
        <dbReference type="ARBA" id="ARBA00022840"/>
    </source>
</evidence>
<keyword evidence="3 15" id="KW-0547">Nucleotide-binding</keyword>
<dbReference type="GO" id="GO:0003677">
    <property type="term" value="F:DNA binding"/>
    <property type="evidence" value="ECO:0007669"/>
    <property type="project" value="UniProtKB-KW"/>
</dbReference>
<dbReference type="InterPro" id="IPR011545">
    <property type="entry name" value="DEAD/DEAH_box_helicase_dom"/>
</dbReference>
<evidence type="ECO:0000256" key="14">
    <source>
        <dbReference type="ARBA" id="ARBA00048988"/>
    </source>
</evidence>
<gene>
    <name evidence="19" type="ORF">A11S_1539</name>
</gene>
<dbReference type="Gene3D" id="3.40.50.300">
    <property type="entry name" value="P-loop containing nucleotide triphosphate hydrolases"/>
    <property type="match status" value="2"/>
</dbReference>
<proteinExistence type="inferred from homology"/>
<dbReference type="NCBIfam" id="NF008168">
    <property type="entry name" value="PRK10917.2-2"/>
    <property type="match status" value="1"/>
</dbReference>
<protein>
    <recommendedName>
        <fullName evidence="2 15">ATP-dependent DNA helicase RecG</fullName>
        <ecNumber evidence="13 15">5.6.2.4</ecNumber>
    </recommendedName>
</protein>
<evidence type="ECO:0000256" key="16">
    <source>
        <dbReference type="SAM" id="MobiDB-lite"/>
    </source>
</evidence>
<dbReference type="InterPro" id="IPR001650">
    <property type="entry name" value="Helicase_C-like"/>
</dbReference>